<accession>A0ABR2MCU3</accession>
<reference evidence="1 2" key="1">
    <citation type="journal article" date="2022" name="Nat. Plants">
        <title>Genomes of leafy and leafless Platanthera orchids illuminate the evolution of mycoheterotrophy.</title>
        <authorList>
            <person name="Li M.H."/>
            <person name="Liu K.W."/>
            <person name="Li Z."/>
            <person name="Lu H.C."/>
            <person name="Ye Q.L."/>
            <person name="Zhang D."/>
            <person name="Wang J.Y."/>
            <person name="Li Y.F."/>
            <person name="Zhong Z.M."/>
            <person name="Liu X."/>
            <person name="Yu X."/>
            <person name="Liu D.K."/>
            <person name="Tu X.D."/>
            <person name="Liu B."/>
            <person name="Hao Y."/>
            <person name="Liao X.Y."/>
            <person name="Jiang Y.T."/>
            <person name="Sun W.H."/>
            <person name="Chen J."/>
            <person name="Chen Y.Q."/>
            <person name="Ai Y."/>
            <person name="Zhai J.W."/>
            <person name="Wu S.S."/>
            <person name="Zhou Z."/>
            <person name="Hsiao Y.Y."/>
            <person name="Wu W.L."/>
            <person name="Chen Y.Y."/>
            <person name="Lin Y.F."/>
            <person name="Hsu J.L."/>
            <person name="Li C.Y."/>
            <person name="Wang Z.W."/>
            <person name="Zhao X."/>
            <person name="Zhong W.Y."/>
            <person name="Ma X.K."/>
            <person name="Ma L."/>
            <person name="Huang J."/>
            <person name="Chen G.Z."/>
            <person name="Huang M.Z."/>
            <person name="Huang L."/>
            <person name="Peng D.H."/>
            <person name="Luo Y.B."/>
            <person name="Zou S.Q."/>
            <person name="Chen S.P."/>
            <person name="Lan S."/>
            <person name="Tsai W.C."/>
            <person name="Van de Peer Y."/>
            <person name="Liu Z.J."/>
        </authorList>
    </citation>
    <scope>NUCLEOTIDE SEQUENCE [LARGE SCALE GENOMIC DNA]</scope>
    <source>
        <strain evidence="1">Lor288</strain>
    </source>
</reference>
<evidence type="ECO:0000313" key="1">
    <source>
        <dbReference type="EMBL" id="KAK8961933.1"/>
    </source>
</evidence>
<proteinExistence type="predicted"/>
<organism evidence="1 2">
    <name type="scientific">Platanthera guangdongensis</name>
    <dbReference type="NCBI Taxonomy" id="2320717"/>
    <lineage>
        <taxon>Eukaryota</taxon>
        <taxon>Viridiplantae</taxon>
        <taxon>Streptophyta</taxon>
        <taxon>Embryophyta</taxon>
        <taxon>Tracheophyta</taxon>
        <taxon>Spermatophyta</taxon>
        <taxon>Magnoliopsida</taxon>
        <taxon>Liliopsida</taxon>
        <taxon>Asparagales</taxon>
        <taxon>Orchidaceae</taxon>
        <taxon>Orchidoideae</taxon>
        <taxon>Orchideae</taxon>
        <taxon>Orchidinae</taxon>
        <taxon>Platanthera</taxon>
    </lineage>
</organism>
<name>A0ABR2MCU3_9ASPA</name>
<gene>
    <name evidence="1" type="ORF">KSP40_PGU004161</name>
</gene>
<dbReference type="PANTHER" id="PTHR33728">
    <property type="entry name" value="CTTNBP 2 AMINO-TERMINAL-LIKE PROTEIN"/>
    <property type="match status" value="1"/>
</dbReference>
<dbReference type="PANTHER" id="PTHR33728:SF21">
    <property type="entry name" value="TRANSMEMBRANE PROTEIN"/>
    <property type="match status" value="1"/>
</dbReference>
<dbReference type="Proteomes" id="UP001412067">
    <property type="component" value="Unassembled WGS sequence"/>
</dbReference>
<evidence type="ECO:0000313" key="2">
    <source>
        <dbReference type="Proteomes" id="UP001412067"/>
    </source>
</evidence>
<dbReference type="EMBL" id="JBBWWR010000009">
    <property type="protein sequence ID" value="KAK8961933.1"/>
    <property type="molecule type" value="Genomic_DNA"/>
</dbReference>
<comment type="caution">
    <text evidence="1">The sequence shown here is derived from an EMBL/GenBank/DDBJ whole genome shotgun (WGS) entry which is preliminary data.</text>
</comment>
<sequence length="52" mass="5622">MPVYANEVSVLMPGHDVPTFLAHPVPPPCPPERISWPPHIQIPLDGRSANSG</sequence>
<protein>
    <submittedName>
        <fullName evidence="1">Uncharacterized protein</fullName>
    </submittedName>
</protein>
<keyword evidence="2" id="KW-1185">Reference proteome</keyword>